<dbReference type="EMBL" id="FNJW01000008">
    <property type="protein sequence ID" value="SDQ31278.1"/>
    <property type="molecule type" value="Genomic_DNA"/>
</dbReference>
<organism evidence="1 2">
    <name type="scientific">Carnobacterium viridans</name>
    <dbReference type="NCBI Taxonomy" id="174587"/>
    <lineage>
        <taxon>Bacteria</taxon>
        <taxon>Bacillati</taxon>
        <taxon>Bacillota</taxon>
        <taxon>Bacilli</taxon>
        <taxon>Lactobacillales</taxon>
        <taxon>Carnobacteriaceae</taxon>
        <taxon>Carnobacterium</taxon>
    </lineage>
</organism>
<accession>A0A1H0ZV30</accession>
<gene>
    <name evidence="1" type="ORF">SAMN04487752_1736</name>
</gene>
<protein>
    <submittedName>
        <fullName evidence="1">Uncharacterized protein</fullName>
    </submittedName>
</protein>
<dbReference type="AlphaFoldDB" id="A0A1H0ZV30"/>
<name>A0A1H0ZV30_9LACT</name>
<sequence length="87" mass="9953">MKTGLIIEGIECEKCSDTIEKKIISKSTVEKVFNSLHKKIVFVHRQKSSSQLDFLTSLSDTPYLLGRVIESIDCHCCKEIRYNFQLG</sequence>
<dbReference type="SUPFAM" id="SSF55008">
    <property type="entry name" value="HMA, heavy metal-associated domain"/>
    <property type="match status" value="1"/>
</dbReference>
<dbReference type="GO" id="GO:0046872">
    <property type="term" value="F:metal ion binding"/>
    <property type="evidence" value="ECO:0007669"/>
    <property type="project" value="InterPro"/>
</dbReference>
<dbReference type="InterPro" id="IPR036163">
    <property type="entry name" value="HMA_dom_sf"/>
</dbReference>
<dbReference type="RefSeq" id="WP_007723231.1">
    <property type="nucleotide sequence ID" value="NZ_CP084916.1"/>
</dbReference>
<keyword evidence="2" id="KW-1185">Reference proteome</keyword>
<reference evidence="2" key="1">
    <citation type="submission" date="2016-10" db="EMBL/GenBank/DDBJ databases">
        <authorList>
            <person name="Varghese N."/>
            <person name="Submissions S."/>
        </authorList>
    </citation>
    <scope>NUCLEOTIDE SEQUENCE [LARGE SCALE GENOMIC DNA]</scope>
    <source>
        <strain evidence="2">MPL-11</strain>
    </source>
</reference>
<dbReference type="Proteomes" id="UP000199481">
    <property type="component" value="Unassembled WGS sequence"/>
</dbReference>
<dbReference type="OrthoDB" id="2167040at2"/>
<proteinExistence type="predicted"/>
<evidence type="ECO:0000313" key="1">
    <source>
        <dbReference type="EMBL" id="SDQ31278.1"/>
    </source>
</evidence>
<dbReference type="Gene3D" id="3.30.70.100">
    <property type="match status" value="1"/>
</dbReference>
<evidence type="ECO:0000313" key="2">
    <source>
        <dbReference type="Proteomes" id="UP000199481"/>
    </source>
</evidence>